<sequence>MNTDKVSVIGIDESKIKQHSTNPEYIELPFILSCTPDETWTGICVTMYGSTKPATNRRMFMLDNTIIIVAHIDDDLKAHKRVIEDVVDRTNKKYSELLQKTKEERARAQKEQEEHQTKLAKFKEKAKKLYQ</sequence>
<dbReference type="AlphaFoldDB" id="A0A9C9K0H2"/>
<accession>A0A9C9K0H2</accession>
<comment type="caution">
    <text evidence="2">The sequence shown here is derived from an EMBL/GenBank/DDBJ whole genome shotgun (WGS) entry which is preliminary data.</text>
</comment>
<evidence type="ECO:0000256" key="1">
    <source>
        <dbReference type="SAM" id="MobiDB-lite"/>
    </source>
</evidence>
<feature type="compositionally biased region" description="Basic and acidic residues" evidence="1">
    <location>
        <begin position="103"/>
        <end position="123"/>
    </location>
</feature>
<evidence type="ECO:0000313" key="2">
    <source>
        <dbReference type="EMBL" id="HEC78895.1"/>
    </source>
</evidence>
<gene>
    <name evidence="2" type="ORF">ENI34_07105</name>
</gene>
<protein>
    <submittedName>
        <fullName evidence="2">Uncharacterized protein</fullName>
    </submittedName>
</protein>
<name>A0A9C9K0H2_UNCW3</name>
<dbReference type="Proteomes" id="UP000885826">
    <property type="component" value="Unassembled WGS sequence"/>
</dbReference>
<proteinExistence type="predicted"/>
<organism evidence="2 3">
    <name type="scientific">candidate division WOR-3 bacterium</name>
    <dbReference type="NCBI Taxonomy" id="2052148"/>
    <lineage>
        <taxon>Bacteria</taxon>
        <taxon>Bacteria division WOR-3</taxon>
    </lineage>
</organism>
<reference evidence="2" key="1">
    <citation type="journal article" date="2020" name="mSystems">
        <title>Genome- and Community-Level Interaction Insights into Carbon Utilization and Element Cycling Functions of Hydrothermarchaeota in Hydrothermal Sediment.</title>
        <authorList>
            <person name="Zhou Z."/>
            <person name="Liu Y."/>
            <person name="Xu W."/>
            <person name="Pan J."/>
            <person name="Luo Z.H."/>
            <person name="Li M."/>
        </authorList>
    </citation>
    <scope>NUCLEOTIDE SEQUENCE</scope>
    <source>
        <strain evidence="2">HyVt-388</strain>
    </source>
</reference>
<evidence type="ECO:0000313" key="3">
    <source>
        <dbReference type="Proteomes" id="UP000885826"/>
    </source>
</evidence>
<dbReference type="EMBL" id="DRIG01000075">
    <property type="protein sequence ID" value="HEC78895.1"/>
    <property type="molecule type" value="Genomic_DNA"/>
</dbReference>
<feature type="region of interest" description="Disordered" evidence="1">
    <location>
        <begin position="103"/>
        <end position="131"/>
    </location>
</feature>